<evidence type="ECO:0000313" key="2">
    <source>
        <dbReference type="EMBL" id="RFU15945.1"/>
    </source>
</evidence>
<dbReference type="EMBL" id="QVQT01000005">
    <property type="protein sequence ID" value="RFU15945.1"/>
    <property type="molecule type" value="Genomic_DNA"/>
</dbReference>
<proteinExistence type="predicted"/>
<comment type="caution">
    <text evidence="2">The sequence shown here is derived from an EMBL/GenBank/DDBJ whole genome shotgun (WGS) entry which is preliminary data.</text>
</comment>
<feature type="chain" id="PRO_5016852834" evidence="1">
    <location>
        <begin position="27"/>
        <end position="346"/>
    </location>
</feature>
<name>A0A372IM40_9BACT</name>
<sequence>MIRKAASGVLIAGLGLAVMFSSTAWAQKADAYQIKQTWKLGGEGGWDYLLVDSQAHLLYIARNNRVMVVDLVAGKEKAEITGLGGTHGVALNPDGKTGYISDGAAGMIRVFDRSTFQVTASVQAGTNPDSILYEPTTRSVYAFNGRSKNATVMDTATNRVVATIPLPGKPEFSQADGQGHVFVNIEDTSQLVRIDAANHKVLNVWPLAPCESPSGLAIDAAHHRLFSVCDNKTMAIVDSDTGKLVATQPIGDGPDADRFDTKDQLAFSSNGEGSLTVVKEDSPDKFHVVQTLPTKRGARTMAIDSRTGTIYLVTAEFGPKPAATAEHPRPRPAILADSFEVLVVER</sequence>
<dbReference type="SUPFAM" id="SSF51004">
    <property type="entry name" value="C-terminal (heme d1) domain of cytochrome cd1-nitrite reductase"/>
    <property type="match status" value="1"/>
</dbReference>
<feature type="signal peptide" evidence="1">
    <location>
        <begin position="1"/>
        <end position="26"/>
    </location>
</feature>
<dbReference type="Proteomes" id="UP000264702">
    <property type="component" value="Unassembled WGS sequence"/>
</dbReference>
<dbReference type="InterPro" id="IPR015943">
    <property type="entry name" value="WD40/YVTN_repeat-like_dom_sf"/>
</dbReference>
<evidence type="ECO:0000256" key="1">
    <source>
        <dbReference type="SAM" id="SignalP"/>
    </source>
</evidence>
<keyword evidence="1" id="KW-0732">Signal</keyword>
<dbReference type="AlphaFoldDB" id="A0A372IM40"/>
<dbReference type="Gene3D" id="2.130.10.10">
    <property type="entry name" value="YVTN repeat-like/Quinoprotein amine dehydrogenase"/>
    <property type="match status" value="2"/>
</dbReference>
<gene>
    <name evidence="2" type="ORF">D0Y96_14665</name>
</gene>
<dbReference type="InterPro" id="IPR011048">
    <property type="entry name" value="Haem_d1_sf"/>
</dbReference>
<dbReference type="PANTHER" id="PTHR47197">
    <property type="entry name" value="PROTEIN NIRF"/>
    <property type="match status" value="1"/>
</dbReference>
<protein>
    <submittedName>
        <fullName evidence="2">YncE family protein</fullName>
    </submittedName>
</protein>
<dbReference type="OrthoDB" id="7187796at2"/>
<dbReference type="PANTHER" id="PTHR47197:SF3">
    <property type="entry name" value="DIHYDRO-HEME D1 DEHYDROGENASE"/>
    <property type="match status" value="1"/>
</dbReference>
<dbReference type="InterPro" id="IPR051200">
    <property type="entry name" value="Host-pathogen_enzymatic-act"/>
</dbReference>
<accession>A0A372IM40</accession>
<reference evidence="2 3" key="1">
    <citation type="submission" date="2018-08" db="EMBL/GenBank/DDBJ databases">
        <title>Acidipila sp. 4G-K13, an acidobacterium isolated from forest soil.</title>
        <authorList>
            <person name="Gao Z.-H."/>
            <person name="Qiu L.-H."/>
        </authorList>
    </citation>
    <scope>NUCLEOTIDE SEQUENCE [LARGE SCALE GENOMIC DNA]</scope>
    <source>
        <strain evidence="2 3">4G-K13</strain>
    </source>
</reference>
<keyword evidence="3" id="KW-1185">Reference proteome</keyword>
<organism evidence="2 3">
    <name type="scientific">Paracidobacterium acidisoli</name>
    <dbReference type="NCBI Taxonomy" id="2303751"/>
    <lineage>
        <taxon>Bacteria</taxon>
        <taxon>Pseudomonadati</taxon>
        <taxon>Acidobacteriota</taxon>
        <taxon>Terriglobia</taxon>
        <taxon>Terriglobales</taxon>
        <taxon>Acidobacteriaceae</taxon>
        <taxon>Paracidobacterium</taxon>
    </lineage>
</organism>
<dbReference type="RefSeq" id="WP_117301331.1">
    <property type="nucleotide sequence ID" value="NZ_QVQT02000005.1"/>
</dbReference>
<evidence type="ECO:0000313" key="3">
    <source>
        <dbReference type="Proteomes" id="UP000264702"/>
    </source>
</evidence>